<organism evidence="3 4">
    <name type="scientific">Polarella glacialis</name>
    <name type="common">Dinoflagellate</name>
    <dbReference type="NCBI Taxonomy" id="89957"/>
    <lineage>
        <taxon>Eukaryota</taxon>
        <taxon>Sar</taxon>
        <taxon>Alveolata</taxon>
        <taxon>Dinophyceae</taxon>
        <taxon>Suessiales</taxon>
        <taxon>Suessiaceae</taxon>
        <taxon>Polarella</taxon>
    </lineage>
</organism>
<feature type="compositionally biased region" description="Basic residues" evidence="1">
    <location>
        <begin position="72"/>
        <end position="82"/>
    </location>
</feature>
<gene>
    <name evidence="3" type="ORF">PGLA2088_LOCUS36873</name>
</gene>
<proteinExistence type="predicted"/>
<sequence>MSRSAIMVADVLVVLAVLMQASSVPSNSSELGNKNNNSNDELPLSRDDECHLDADGAACSLSALQTKGQKVEHHHRRRHHHQNDHDHDQHHDHHHDHDRHHYGTSMAGCGPCSHHEEKITEIWETCAAKENSCCHACGVWAATTAKLHRGTGGWCPGAVDLGDKVVPIAPCGGVEAISANTSADFDSLWYCTEDKTRASQGMALIVNPWLARTQHHLHVVVKPLDFRGHALARRLEKITACRTDRDWQQAHFVCRYSQARLYKSLPPIFSEVFSMAVNTTTMGQLVLNPEGQPTLASVGITLLYICGGKPVVIATGDGKGQGSGQTVIFV</sequence>
<keyword evidence="2" id="KW-0732">Signal</keyword>
<dbReference type="Proteomes" id="UP000626109">
    <property type="component" value="Unassembled WGS sequence"/>
</dbReference>
<reference evidence="3" key="1">
    <citation type="submission" date="2021-02" db="EMBL/GenBank/DDBJ databases">
        <authorList>
            <person name="Dougan E. K."/>
            <person name="Rhodes N."/>
            <person name="Thang M."/>
            <person name="Chan C."/>
        </authorList>
    </citation>
    <scope>NUCLEOTIDE SEQUENCE</scope>
</reference>
<evidence type="ECO:0000256" key="1">
    <source>
        <dbReference type="SAM" id="MobiDB-lite"/>
    </source>
</evidence>
<feature type="signal peptide" evidence="2">
    <location>
        <begin position="1"/>
        <end position="21"/>
    </location>
</feature>
<feature type="region of interest" description="Disordered" evidence="1">
    <location>
        <begin position="24"/>
        <end position="47"/>
    </location>
</feature>
<comment type="caution">
    <text evidence="3">The sequence shown here is derived from an EMBL/GenBank/DDBJ whole genome shotgun (WGS) entry which is preliminary data.</text>
</comment>
<evidence type="ECO:0000313" key="3">
    <source>
        <dbReference type="EMBL" id="CAE8712154.1"/>
    </source>
</evidence>
<name>A0A813KUI0_POLGL</name>
<dbReference type="AlphaFoldDB" id="A0A813KUI0"/>
<evidence type="ECO:0000313" key="4">
    <source>
        <dbReference type="Proteomes" id="UP000626109"/>
    </source>
</evidence>
<evidence type="ECO:0000256" key="2">
    <source>
        <dbReference type="SAM" id="SignalP"/>
    </source>
</evidence>
<feature type="chain" id="PRO_5032740043" evidence="2">
    <location>
        <begin position="22"/>
        <end position="330"/>
    </location>
</feature>
<feature type="region of interest" description="Disordered" evidence="1">
    <location>
        <begin position="65"/>
        <end position="100"/>
    </location>
</feature>
<accession>A0A813KUI0</accession>
<protein>
    <submittedName>
        <fullName evidence="3">Uncharacterized protein</fullName>
    </submittedName>
</protein>
<feature type="compositionally biased region" description="Polar residues" evidence="1">
    <location>
        <begin position="25"/>
        <end position="40"/>
    </location>
</feature>
<dbReference type="EMBL" id="CAJNNW010032279">
    <property type="protein sequence ID" value="CAE8712154.1"/>
    <property type="molecule type" value="Genomic_DNA"/>
</dbReference>